<organism evidence="1">
    <name type="scientific">Burkholderia orbicola (strain AU 1054)</name>
    <dbReference type="NCBI Taxonomy" id="331271"/>
    <lineage>
        <taxon>Bacteria</taxon>
        <taxon>Pseudomonadati</taxon>
        <taxon>Pseudomonadota</taxon>
        <taxon>Betaproteobacteria</taxon>
        <taxon>Burkholderiales</taxon>
        <taxon>Burkholderiaceae</taxon>
        <taxon>Burkholderia</taxon>
        <taxon>Burkholderia cepacia complex</taxon>
        <taxon>Burkholderia orbicola</taxon>
    </lineage>
</organism>
<gene>
    <name evidence="1" type="ordered locus">Bcen_5567</name>
</gene>
<protein>
    <recommendedName>
        <fullName evidence="2">2'-5' RNA ligase family protein</fullName>
    </recommendedName>
</protein>
<reference evidence="1" key="1">
    <citation type="submission" date="2006-05" db="EMBL/GenBank/DDBJ databases">
        <title>Complete sequence of chromosome 3 of Burkholderia cenocepacia AU 1054.</title>
        <authorList>
            <consortium name="US DOE Joint Genome Institute"/>
            <person name="Copeland A."/>
            <person name="Lucas S."/>
            <person name="Lapidus A."/>
            <person name="Barry K."/>
            <person name="Detter J.C."/>
            <person name="Glavina del Rio T."/>
            <person name="Hammon N."/>
            <person name="Israni S."/>
            <person name="Dalin E."/>
            <person name="Tice H."/>
            <person name="Pitluck S."/>
            <person name="Chain P."/>
            <person name="Malfatti S."/>
            <person name="Shin M."/>
            <person name="Vergez L."/>
            <person name="Schmutz J."/>
            <person name="Larimer F."/>
            <person name="Land M."/>
            <person name="Hauser L."/>
            <person name="Kyrpides N."/>
            <person name="Lykidis A."/>
            <person name="LiPuma J.J."/>
            <person name="Konstantinidis K."/>
            <person name="Tiedje J.M."/>
            <person name="Richardson P."/>
        </authorList>
    </citation>
    <scope>NUCLEOTIDE SEQUENCE [LARGE SCALE GENOMIC DNA]</scope>
    <source>
        <strain evidence="1">AU 1054</strain>
    </source>
</reference>
<evidence type="ECO:0008006" key="2">
    <source>
        <dbReference type="Google" id="ProtNLM"/>
    </source>
</evidence>
<name>A0A0H2Y1T8_BURO1</name>
<dbReference type="Gene3D" id="3.90.1140.10">
    <property type="entry name" value="Cyclic phosphodiesterase"/>
    <property type="match status" value="1"/>
</dbReference>
<proteinExistence type="predicted"/>
<dbReference type="AlphaFoldDB" id="A0A0H2Y1T8"/>
<dbReference type="Pfam" id="PF13563">
    <property type="entry name" value="2_5_RNA_ligase2"/>
    <property type="match status" value="1"/>
</dbReference>
<evidence type="ECO:0000313" key="1">
    <source>
        <dbReference type="EMBL" id="ABF80438.1"/>
    </source>
</evidence>
<accession>A0A0H2Y1T8</accession>
<dbReference type="HOGENOM" id="CLU_111966_0_0_4"/>
<dbReference type="InterPro" id="IPR009097">
    <property type="entry name" value="Cyclic_Pdiesterase"/>
</dbReference>
<sequence>MPTTAFVVDVPAAESTVADLRSRFGATSDLGVPAHITVLFPFMPPDEITPDVLRQAQSALSVVQPFEFMLRKVERFAVTTYLAPDPPEPFVALTAALVERFPMFRPYGGAHDGIVPHLTVAHGDAATAHLAAVELEHRLSARDAIRTCCSSVALLENSSGRWRKMHLIDLPNVCV</sequence>
<dbReference type="SUPFAM" id="SSF55144">
    <property type="entry name" value="LigT-like"/>
    <property type="match status" value="1"/>
</dbReference>
<dbReference type="EMBL" id="CP000380">
    <property type="protein sequence ID" value="ABF80438.1"/>
    <property type="molecule type" value="Genomic_DNA"/>
</dbReference>